<feature type="compositionally biased region" description="Basic and acidic residues" evidence="1">
    <location>
        <begin position="1"/>
        <end position="32"/>
    </location>
</feature>
<accession>A0AAN9GGZ7</accession>
<dbReference type="Proteomes" id="UP001374579">
    <property type="component" value="Unassembled WGS sequence"/>
</dbReference>
<protein>
    <submittedName>
        <fullName evidence="2">Uncharacterized protein</fullName>
    </submittedName>
</protein>
<dbReference type="EMBL" id="JBAMIC010000004">
    <property type="protein sequence ID" value="KAK7107524.1"/>
    <property type="molecule type" value="Genomic_DNA"/>
</dbReference>
<keyword evidence="3" id="KW-1185">Reference proteome</keyword>
<proteinExistence type="predicted"/>
<feature type="region of interest" description="Disordered" evidence="1">
    <location>
        <begin position="1"/>
        <end position="93"/>
    </location>
</feature>
<feature type="compositionally biased region" description="Gly residues" evidence="1">
    <location>
        <begin position="33"/>
        <end position="46"/>
    </location>
</feature>
<comment type="caution">
    <text evidence="2">The sequence shown here is derived from an EMBL/GenBank/DDBJ whole genome shotgun (WGS) entry which is preliminary data.</text>
</comment>
<evidence type="ECO:0000313" key="2">
    <source>
        <dbReference type="EMBL" id="KAK7107524.1"/>
    </source>
</evidence>
<gene>
    <name evidence="2" type="ORF">V1264_015433</name>
</gene>
<evidence type="ECO:0000313" key="3">
    <source>
        <dbReference type="Proteomes" id="UP001374579"/>
    </source>
</evidence>
<reference evidence="2 3" key="1">
    <citation type="submission" date="2024-02" db="EMBL/GenBank/DDBJ databases">
        <title>Chromosome-scale genome assembly of the rough periwinkle Littorina saxatilis.</title>
        <authorList>
            <person name="De Jode A."/>
            <person name="Faria R."/>
            <person name="Formenti G."/>
            <person name="Sims Y."/>
            <person name="Smith T.P."/>
            <person name="Tracey A."/>
            <person name="Wood J.M.D."/>
            <person name="Zagrodzka Z.B."/>
            <person name="Johannesson K."/>
            <person name="Butlin R.K."/>
            <person name="Leder E.H."/>
        </authorList>
    </citation>
    <scope>NUCLEOTIDE SEQUENCE [LARGE SCALE GENOMIC DNA]</scope>
    <source>
        <strain evidence="2">Snail1</strain>
        <tissue evidence="2">Muscle</tissue>
    </source>
</reference>
<dbReference type="AlphaFoldDB" id="A0AAN9GGZ7"/>
<name>A0AAN9GGZ7_9CAEN</name>
<feature type="compositionally biased region" description="Basic residues" evidence="1">
    <location>
        <begin position="71"/>
        <end position="83"/>
    </location>
</feature>
<organism evidence="2 3">
    <name type="scientific">Littorina saxatilis</name>
    <dbReference type="NCBI Taxonomy" id="31220"/>
    <lineage>
        <taxon>Eukaryota</taxon>
        <taxon>Metazoa</taxon>
        <taxon>Spiralia</taxon>
        <taxon>Lophotrochozoa</taxon>
        <taxon>Mollusca</taxon>
        <taxon>Gastropoda</taxon>
        <taxon>Caenogastropoda</taxon>
        <taxon>Littorinimorpha</taxon>
        <taxon>Littorinoidea</taxon>
        <taxon>Littorinidae</taxon>
        <taxon>Littorina</taxon>
    </lineage>
</organism>
<evidence type="ECO:0000256" key="1">
    <source>
        <dbReference type="SAM" id="MobiDB-lite"/>
    </source>
</evidence>
<sequence>MHLDKSLITDKVTDMEIEEKTSPSSSRKEEGGGKGGGEGGGGGGGGEQEKDHVFFPDGGGPHASTKSTTKPSKRGFLRRHKSKSSMSGNGFPNIVPEHLEVDCNTSSSSTFIPSIDSKFLSAQTDRTYNEMLQKRMSNNQAFNRIHSKNSIQSRVYNFLERPTGWKCFIYHFTV</sequence>